<feature type="region of interest" description="Disordered" evidence="2">
    <location>
        <begin position="440"/>
        <end position="475"/>
    </location>
</feature>
<feature type="region of interest" description="Disordered" evidence="2">
    <location>
        <begin position="26"/>
        <end position="48"/>
    </location>
</feature>
<dbReference type="EMBL" id="BDGU01000250">
    <property type="protein sequence ID" value="GAW05434.1"/>
    <property type="molecule type" value="Genomic_DNA"/>
</dbReference>
<proteinExistence type="predicted"/>
<dbReference type="AlphaFoldDB" id="A0A1Q3EE69"/>
<protein>
    <submittedName>
        <fullName evidence="3">Rad26 atrip</fullName>
    </submittedName>
</protein>
<feature type="region of interest" description="Disordered" evidence="2">
    <location>
        <begin position="79"/>
        <end position="162"/>
    </location>
</feature>
<organism evidence="3 4">
    <name type="scientific">Lentinula edodes</name>
    <name type="common">Shiitake mushroom</name>
    <name type="synonym">Lentinus edodes</name>
    <dbReference type="NCBI Taxonomy" id="5353"/>
    <lineage>
        <taxon>Eukaryota</taxon>
        <taxon>Fungi</taxon>
        <taxon>Dikarya</taxon>
        <taxon>Basidiomycota</taxon>
        <taxon>Agaricomycotina</taxon>
        <taxon>Agaricomycetes</taxon>
        <taxon>Agaricomycetidae</taxon>
        <taxon>Agaricales</taxon>
        <taxon>Marasmiineae</taxon>
        <taxon>Omphalotaceae</taxon>
        <taxon>Lentinula</taxon>
    </lineage>
</organism>
<dbReference type="Proteomes" id="UP000188533">
    <property type="component" value="Unassembled WGS sequence"/>
</dbReference>
<reference evidence="3 4" key="1">
    <citation type="submission" date="2016-08" db="EMBL/GenBank/DDBJ databases">
        <authorList>
            <consortium name="Lentinula edodes genome sequencing consortium"/>
            <person name="Sakamoto Y."/>
            <person name="Nakade K."/>
            <person name="Sato S."/>
            <person name="Yoshida Y."/>
            <person name="Miyazaki K."/>
            <person name="Natsume S."/>
            <person name="Konno N."/>
        </authorList>
    </citation>
    <scope>NUCLEOTIDE SEQUENCE [LARGE SCALE GENOMIC DNA]</scope>
    <source>
        <strain evidence="3 4">NBRC 111202</strain>
    </source>
</reference>
<evidence type="ECO:0000256" key="2">
    <source>
        <dbReference type="SAM" id="MobiDB-lite"/>
    </source>
</evidence>
<keyword evidence="1" id="KW-0175">Coiled coil</keyword>
<accession>A0A1Q3EE69</accession>
<feature type="coiled-coil region" evidence="1">
    <location>
        <begin position="207"/>
        <end position="305"/>
    </location>
</feature>
<feature type="compositionally biased region" description="Polar residues" evidence="2">
    <location>
        <begin position="79"/>
        <end position="94"/>
    </location>
</feature>
<keyword evidence="4" id="KW-1185">Reference proteome</keyword>
<evidence type="ECO:0000256" key="1">
    <source>
        <dbReference type="SAM" id="Coils"/>
    </source>
</evidence>
<reference evidence="3 4" key="2">
    <citation type="submission" date="2017-02" db="EMBL/GenBank/DDBJ databases">
        <title>A genome survey and senescence transcriptome analysis in Lentinula edodes.</title>
        <authorList>
            <person name="Sakamoto Y."/>
            <person name="Nakade K."/>
            <person name="Sato S."/>
            <person name="Yoshida Y."/>
            <person name="Miyazaki K."/>
            <person name="Natsume S."/>
            <person name="Konno N."/>
        </authorList>
    </citation>
    <scope>NUCLEOTIDE SEQUENCE [LARGE SCALE GENOMIC DNA]</scope>
    <source>
        <strain evidence="3 4">NBRC 111202</strain>
    </source>
</reference>
<feature type="compositionally biased region" description="Polar residues" evidence="2">
    <location>
        <begin position="110"/>
        <end position="125"/>
    </location>
</feature>
<feature type="compositionally biased region" description="Acidic residues" evidence="2">
    <location>
        <begin position="461"/>
        <end position="475"/>
    </location>
</feature>
<gene>
    <name evidence="3" type="ORF">LENED_007293</name>
</gene>
<feature type="region of interest" description="Disordered" evidence="2">
    <location>
        <begin position="341"/>
        <end position="404"/>
    </location>
</feature>
<comment type="caution">
    <text evidence="3">The sequence shown here is derived from an EMBL/GenBank/DDBJ whole genome shotgun (WGS) entry which is preliminary data.</text>
</comment>
<evidence type="ECO:0000313" key="4">
    <source>
        <dbReference type="Proteomes" id="UP000188533"/>
    </source>
</evidence>
<evidence type="ECO:0000313" key="3">
    <source>
        <dbReference type="EMBL" id="GAW05434.1"/>
    </source>
</evidence>
<feature type="compositionally biased region" description="Basic and acidic residues" evidence="2">
    <location>
        <begin position="389"/>
        <end position="404"/>
    </location>
</feature>
<sequence>MDEYDFDDDFDDQTLAALDQIEKSLLSKKHVSPPSNPPAKRVKTETGWRSATTAANNSFDLDELPEISLCQNTYTFQQTDVSKSPSLTPQPQYHQETDKRMTNRALVASGSRNISRNNSMQSNRHTVPPKPPAPPIQSTLLTRPSVHRNKPPSPPSSTRRRNSARLLEHITNALATSLPEPPQPSLPQQHVPPTLVVPLPATVSHPALKINEQIVAFQKQLEEMRLENEKIRALLKEAEEARISKFGEVAVLRRGIQKTAEDHAAQISKLKAAKEDADAKQMSTQRELKEEMERLKTQFIFKQHELESNSKRPPMSVHARRNIREMPSSTQTPVWGTRATGVSNRILPPESTPVRAPSSIPRLPQFRSPEKTRQSAMLPGFENSFLESTPKRQSEKGKAAIKSEIHQPSFADELRARDVHLNIPARTVLDDDLGMDIDVPPKFSQISVPKDGPTSSPIRQDDDDVEMDEEDDDDTDEEFVDGIHFHWKAELARVVLTHTHPSQSLSTFQILAEQSTTVSASNDYSSQMSRILEVIASPSVEDDYDRESSVVTQCLISMACALNNSKLISPLVPLLNLLSTLIYSLPSFSSTVLYESAEADNNSSVLMSRCLWPLKYCHWQSRYAGERPRIVSIMRATRLLALMFIHPQLARSFLSLPTPELVEGNHSVNIPKIPQLDRLCFFLVDTSRSDEESVALKENVATVLAVLSQAHPDTLNTLASSNAVIPSLILYLTHLSSAIWEETESLISSPPSLSSTIKSLNQTIHLLHYLVFSVDPEVGLKLKLQHASSRPFNGVTHMFIITFGRLSYAPIPDWIESDREYELSAIRDMARDLLDLVVDGPECDNIYAAYHDEEEDEGEMEEELLGDT</sequence>
<name>A0A1Q3EE69_LENED</name>